<evidence type="ECO:0000313" key="1">
    <source>
        <dbReference type="EMBL" id="KAI0086993.1"/>
    </source>
</evidence>
<comment type="caution">
    <text evidence="1">The sequence shown here is derived from an EMBL/GenBank/DDBJ whole genome shotgun (WGS) entry which is preliminary data.</text>
</comment>
<protein>
    <submittedName>
        <fullName evidence="1">Uncharacterized protein</fullName>
    </submittedName>
</protein>
<reference evidence="1" key="1">
    <citation type="journal article" date="2021" name="Environ. Microbiol.">
        <title>Gene family expansions and transcriptome signatures uncover fungal adaptations to wood decay.</title>
        <authorList>
            <person name="Hage H."/>
            <person name="Miyauchi S."/>
            <person name="Viragh M."/>
            <person name="Drula E."/>
            <person name="Min B."/>
            <person name="Chaduli D."/>
            <person name="Navarro D."/>
            <person name="Favel A."/>
            <person name="Norest M."/>
            <person name="Lesage-Meessen L."/>
            <person name="Balint B."/>
            <person name="Merenyi Z."/>
            <person name="de Eugenio L."/>
            <person name="Morin E."/>
            <person name="Martinez A.T."/>
            <person name="Baldrian P."/>
            <person name="Stursova M."/>
            <person name="Martinez M.J."/>
            <person name="Novotny C."/>
            <person name="Magnuson J.K."/>
            <person name="Spatafora J.W."/>
            <person name="Maurice S."/>
            <person name="Pangilinan J."/>
            <person name="Andreopoulos W."/>
            <person name="LaButti K."/>
            <person name="Hundley H."/>
            <person name="Na H."/>
            <person name="Kuo A."/>
            <person name="Barry K."/>
            <person name="Lipzen A."/>
            <person name="Henrissat B."/>
            <person name="Riley R."/>
            <person name="Ahrendt S."/>
            <person name="Nagy L.G."/>
            <person name="Grigoriev I.V."/>
            <person name="Martin F."/>
            <person name="Rosso M.N."/>
        </authorList>
    </citation>
    <scope>NUCLEOTIDE SEQUENCE</scope>
    <source>
        <strain evidence="1">CBS 384.51</strain>
    </source>
</reference>
<dbReference type="Proteomes" id="UP001055072">
    <property type="component" value="Unassembled WGS sequence"/>
</dbReference>
<gene>
    <name evidence="1" type="ORF">BDY19DRAFT_321026</name>
</gene>
<organism evidence="1 2">
    <name type="scientific">Irpex rosettiformis</name>
    <dbReference type="NCBI Taxonomy" id="378272"/>
    <lineage>
        <taxon>Eukaryota</taxon>
        <taxon>Fungi</taxon>
        <taxon>Dikarya</taxon>
        <taxon>Basidiomycota</taxon>
        <taxon>Agaricomycotina</taxon>
        <taxon>Agaricomycetes</taxon>
        <taxon>Polyporales</taxon>
        <taxon>Irpicaceae</taxon>
        <taxon>Irpex</taxon>
    </lineage>
</organism>
<sequence>MKFHASTVDQCCCIMITDTKQVWGETITSNRLSRRWRECNPGIASPPSAAGEEEEDEWRSLTLDLLSAAHTIGGIASLAFEIVQSRNADLAFELRGEQFRWRWETYSLGPKTSAEVISKQLIMPLISVAHTAFTSAEPVSSQSEIDLEKSIDKVGRTARRTIPTHMRTAISKPRLASSLRRMTAIFNFSPDTPSVISEVQPPEFKLPVVTPKPLPAPPEPASPAAKSAAAPDSSATEYSTDDQRRNRGSPAQTSDNDQEPSSSRPSKKAKKVESSDSDSDSDDDTPEARKRRLARIKRNSLASTGVRQPAKRGGKRF</sequence>
<keyword evidence="2" id="KW-1185">Reference proteome</keyword>
<evidence type="ECO:0000313" key="2">
    <source>
        <dbReference type="Proteomes" id="UP001055072"/>
    </source>
</evidence>
<dbReference type="EMBL" id="MU274920">
    <property type="protein sequence ID" value="KAI0086993.1"/>
    <property type="molecule type" value="Genomic_DNA"/>
</dbReference>
<accession>A0ACB8TYH0</accession>
<proteinExistence type="predicted"/>
<name>A0ACB8TYH0_9APHY</name>